<dbReference type="Proteomes" id="UP000307440">
    <property type="component" value="Unassembled WGS sequence"/>
</dbReference>
<sequence>MKPIADQQPGISCELIDLERYVVGEKQMLVCSEWSCCFLMLLPIAAVAVTFAEMTRAPQEGRGVPAKEASS</sequence>
<name>A0A5C3L500_COPMA</name>
<protein>
    <submittedName>
        <fullName evidence="2">Uncharacterized protein</fullName>
    </submittedName>
</protein>
<feature type="transmembrane region" description="Helical" evidence="1">
    <location>
        <begin position="32"/>
        <end position="52"/>
    </location>
</feature>
<organism evidence="2 3">
    <name type="scientific">Coprinopsis marcescibilis</name>
    <name type="common">Agaric fungus</name>
    <name type="synonym">Psathyrella marcescibilis</name>
    <dbReference type="NCBI Taxonomy" id="230819"/>
    <lineage>
        <taxon>Eukaryota</taxon>
        <taxon>Fungi</taxon>
        <taxon>Dikarya</taxon>
        <taxon>Basidiomycota</taxon>
        <taxon>Agaricomycotina</taxon>
        <taxon>Agaricomycetes</taxon>
        <taxon>Agaricomycetidae</taxon>
        <taxon>Agaricales</taxon>
        <taxon>Agaricineae</taxon>
        <taxon>Psathyrellaceae</taxon>
        <taxon>Coprinopsis</taxon>
    </lineage>
</organism>
<keyword evidence="1" id="KW-0812">Transmembrane</keyword>
<proteinExistence type="predicted"/>
<accession>A0A5C3L500</accession>
<dbReference type="AlphaFoldDB" id="A0A5C3L500"/>
<evidence type="ECO:0000313" key="3">
    <source>
        <dbReference type="Proteomes" id="UP000307440"/>
    </source>
</evidence>
<gene>
    <name evidence="2" type="ORF">FA15DRAFT_666094</name>
</gene>
<reference evidence="2 3" key="1">
    <citation type="journal article" date="2019" name="Nat. Ecol. Evol.">
        <title>Megaphylogeny resolves global patterns of mushroom evolution.</title>
        <authorList>
            <person name="Varga T."/>
            <person name="Krizsan K."/>
            <person name="Foldi C."/>
            <person name="Dima B."/>
            <person name="Sanchez-Garcia M."/>
            <person name="Sanchez-Ramirez S."/>
            <person name="Szollosi G.J."/>
            <person name="Szarkandi J.G."/>
            <person name="Papp V."/>
            <person name="Albert L."/>
            <person name="Andreopoulos W."/>
            <person name="Angelini C."/>
            <person name="Antonin V."/>
            <person name="Barry K.W."/>
            <person name="Bougher N.L."/>
            <person name="Buchanan P."/>
            <person name="Buyck B."/>
            <person name="Bense V."/>
            <person name="Catcheside P."/>
            <person name="Chovatia M."/>
            <person name="Cooper J."/>
            <person name="Damon W."/>
            <person name="Desjardin D."/>
            <person name="Finy P."/>
            <person name="Geml J."/>
            <person name="Haridas S."/>
            <person name="Hughes K."/>
            <person name="Justo A."/>
            <person name="Karasinski D."/>
            <person name="Kautmanova I."/>
            <person name="Kiss B."/>
            <person name="Kocsube S."/>
            <person name="Kotiranta H."/>
            <person name="LaButti K.M."/>
            <person name="Lechner B.E."/>
            <person name="Liimatainen K."/>
            <person name="Lipzen A."/>
            <person name="Lukacs Z."/>
            <person name="Mihaltcheva S."/>
            <person name="Morgado L.N."/>
            <person name="Niskanen T."/>
            <person name="Noordeloos M.E."/>
            <person name="Ohm R.A."/>
            <person name="Ortiz-Santana B."/>
            <person name="Ovrebo C."/>
            <person name="Racz N."/>
            <person name="Riley R."/>
            <person name="Savchenko A."/>
            <person name="Shiryaev A."/>
            <person name="Soop K."/>
            <person name="Spirin V."/>
            <person name="Szebenyi C."/>
            <person name="Tomsovsky M."/>
            <person name="Tulloss R.E."/>
            <person name="Uehling J."/>
            <person name="Grigoriev I.V."/>
            <person name="Vagvolgyi C."/>
            <person name="Papp T."/>
            <person name="Martin F.M."/>
            <person name="Miettinen O."/>
            <person name="Hibbett D.S."/>
            <person name="Nagy L.G."/>
        </authorList>
    </citation>
    <scope>NUCLEOTIDE SEQUENCE [LARGE SCALE GENOMIC DNA]</scope>
    <source>
        <strain evidence="2 3">CBS 121175</strain>
    </source>
</reference>
<keyword evidence="3" id="KW-1185">Reference proteome</keyword>
<keyword evidence="1" id="KW-0472">Membrane</keyword>
<dbReference type="EMBL" id="ML210162">
    <property type="protein sequence ID" value="TFK27643.1"/>
    <property type="molecule type" value="Genomic_DNA"/>
</dbReference>
<keyword evidence="1" id="KW-1133">Transmembrane helix</keyword>
<evidence type="ECO:0000313" key="2">
    <source>
        <dbReference type="EMBL" id="TFK27643.1"/>
    </source>
</evidence>
<evidence type="ECO:0000256" key="1">
    <source>
        <dbReference type="SAM" id="Phobius"/>
    </source>
</evidence>